<gene>
    <name evidence="1" type="ORF">SERLADRAFT_442841</name>
</gene>
<dbReference type="RefSeq" id="XP_007323476.1">
    <property type="nucleotide sequence ID" value="XM_007323414.1"/>
</dbReference>
<dbReference type="HOGENOM" id="CLU_1816972_0_0_1"/>
<proteinExistence type="predicted"/>
<sequence length="142" mass="15186">MALPDGPPFFISKFAEVDDGFHSEGAVLVGANGGDNEAYEEMPSQEMELKLPRPCSSLDATKTAQWASAVFSGNAHNIRISSTVGAAITASSQFTVSSLLGTRRTDPVYQVYPVRERPFLAPNLIKASAEPRPYPPQSGGSR</sequence>
<dbReference type="AlphaFoldDB" id="F8PA44"/>
<organism>
    <name type="scientific">Serpula lacrymans var. lacrymans (strain S7.9)</name>
    <name type="common">Dry rot fungus</name>
    <dbReference type="NCBI Taxonomy" id="578457"/>
    <lineage>
        <taxon>Eukaryota</taxon>
        <taxon>Fungi</taxon>
        <taxon>Dikarya</taxon>
        <taxon>Basidiomycota</taxon>
        <taxon>Agaricomycotina</taxon>
        <taxon>Agaricomycetes</taxon>
        <taxon>Agaricomycetidae</taxon>
        <taxon>Boletales</taxon>
        <taxon>Coniophorineae</taxon>
        <taxon>Serpulaceae</taxon>
        <taxon>Serpula</taxon>
    </lineage>
</organism>
<evidence type="ECO:0000313" key="1">
    <source>
        <dbReference type="EMBL" id="EGO20041.1"/>
    </source>
</evidence>
<dbReference type="KEGG" id="sla:SERLADRAFT_442841"/>
<protein>
    <submittedName>
        <fullName evidence="1">Uncharacterized protein</fullName>
    </submittedName>
</protein>
<dbReference type="Proteomes" id="UP000008064">
    <property type="component" value="Unassembled WGS sequence"/>
</dbReference>
<accession>F8PA44</accession>
<dbReference type="GeneID" id="18815799"/>
<dbReference type="EMBL" id="GL945442">
    <property type="protein sequence ID" value="EGO20041.1"/>
    <property type="molecule type" value="Genomic_DNA"/>
</dbReference>
<name>F8PA44_SERL9</name>
<reference evidence="1" key="1">
    <citation type="submission" date="2011-04" db="EMBL/GenBank/DDBJ databases">
        <title>Evolution of plant cell wall degrading machinery underlies the functional diversity of forest fungi.</title>
        <authorList>
            <consortium name="US DOE Joint Genome Institute (JGI-PGF)"/>
            <person name="Eastwood D.C."/>
            <person name="Floudas D."/>
            <person name="Binder M."/>
            <person name="Majcherczyk A."/>
            <person name="Schneider P."/>
            <person name="Aerts A."/>
            <person name="Asiegbu F.O."/>
            <person name="Baker S.E."/>
            <person name="Barry K."/>
            <person name="Bendiksby M."/>
            <person name="Blumentritt M."/>
            <person name="Coutinho P.M."/>
            <person name="Cullen D."/>
            <person name="Cullen D."/>
            <person name="Gathman A."/>
            <person name="Goodell B."/>
            <person name="Henrissat B."/>
            <person name="Ihrmark K."/>
            <person name="Kauserud H."/>
            <person name="Kohler A."/>
            <person name="LaButti K."/>
            <person name="Lapidus A."/>
            <person name="Lavin J.L."/>
            <person name="Lee Y.-H."/>
            <person name="Lindquist E."/>
            <person name="Lilly W."/>
            <person name="Lucas S."/>
            <person name="Morin E."/>
            <person name="Murat C."/>
            <person name="Oguiza J.A."/>
            <person name="Park J."/>
            <person name="Pisabarro A.G."/>
            <person name="Riley R."/>
            <person name="Rosling A."/>
            <person name="Salamov A."/>
            <person name="Schmidt O."/>
            <person name="Schmutz J."/>
            <person name="Skrede I."/>
            <person name="Stenlid J."/>
            <person name="Wiebenga A."/>
            <person name="Xie X."/>
            <person name="Kues U."/>
            <person name="Hibbett D.S."/>
            <person name="Hoffmeister D."/>
            <person name="Hogberg N."/>
            <person name="Martin F."/>
            <person name="Grigoriev I.V."/>
            <person name="Watkinson S.C."/>
        </authorList>
    </citation>
    <scope>NUCLEOTIDE SEQUENCE</scope>
    <source>
        <strain evidence="1">S7.9</strain>
    </source>
</reference>